<dbReference type="EMBL" id="CM039429">
    <property type="protein sequence ID" value="KAI4348101.1"/>
    <property type="molecule type" value="Genomic_DNA"/>
</dbReference>
<evidence type="ECO:0000313" key="2">
    <source>
        <dbReference type="Proteomes" id="UP000828941"/>
    </source>
</evidence>
<name>A0ACB9PI13_BAUVA</name>
<sequence>MAEALLEVVLRNLNSLILKDLASFWHVDKEIEKLSSTLTTIRTVLEDAEEKQTTNHALKVWLQKLKDATCVLDDIMDLCSIKSSQLGYEGKNLTPSNQVNSCSLTSLNPKNMVFRYKVGRKMKEIRERLDQIAEERQRFHLREGNIERRSEVVESRETSSIITQPQIYGRDGDREKIVELLLRHASDSDDLSIYSIVGIGGVGKTTIAQLVFNDERVSKHFDLLIWVCVSENFSVKGILLSIIESILKQRCKTLDLDPIQKQVQELLQSKKYLLVLDDVWNEDQEKWDKLKYVLSCGSKGASILVTTRLRKVASIMGTIPTHHLSSLSEVDCWLLLKQRAFGHDREERPELMAIGKEIVKKCGGLPLAAKALGGLLRFKSEEQEWLHVKDSEIWNLPADENCVLPALKLSYINLPLKLRQCFVFCAIFPKDKAIKKEVLIHLWMANGFISSRGNLAMEDVGSQIWNELYQRSFFQDIKTNKFGQVENFKMHDLVHDLTCSIMGEECLVLEDASSTNLSRSTHHISCSYSNQPFDLGGLRNVESLRTLILEPYKGCIHFEFSTFHSTTIRALRVGGTSSISLKNFIHLRYLDISYSQIEILPESIYSLQKLQTLKLEGCSKLLRLPKHLMRLKDLRHLCIKGCNSLSQMPPKIGELTCLKSLSTFIVGSKEEYCLSEIRDLELAGELHIKGLENTASALDARDANLIGKKDLHHLHLSWDWNVVKELHTSDAQQVLEALQPHSNLKSLTIEGYVGVQFPNWMTTLSTLLFLELGICINCLQLPPLGKLPSLRSLKIGGMKYVQYIDSESYDSVAQKAFMSLETLEVGMLPNLESFLKEENKDMFPCLSKLSIYGCPRLRLPTLPSIKHLVISPCREELLWSISNHRNLTSLKLCACVDLTYFPEGMLRNLSCLKTLTMLSFIQLKVLPIELFSLVALERLLIVSCPELESFPEKILEGLCSLRVLRIKNCEKLGSLSGVQHLTLLEHLEISSCPNLLALPSGMNHLSHLLTVTIKGCFSNCRVLQGIEHVPCLRSLNLHHFHEVASLPESLGELTTLQRLSIFDCPNLTTLPTSFQNLTSLHKVDIACCPELQKQCKEETWDIVRAWSHFMTRFESGGRVEWKRKG</sequence>
<reference evidence="1 2" key="1">
    <citation type="journal article" date="2022" name="DNA Res.">
        <title>Chromosomal-level genome assembly of the orchid tree Bauhinia variegata (Leguminosae; Cercidoideae) supports the allotetraploid origin hypothesis of Bauhinia.</title>
        <authorList>
            <person name="Zhong Y."/>
            <person name="Chen Y."/>
            <person name="Zheng D."/>
            <person name="Pang J."/>
            <person name="Liu Y."/>
            <person name="Luo S."/>
            <person name="Meng S."/>
            <person name="Qian L."/>
            <person name="Wei D."/>
            <person name="Dai S."/>
            <person name="Zhou R."/>
        </authorList>
    </citation>
    <scope>NUCLEOTIDE SEQUENCE [LARGE SCALE GENOMIC DNA]</scope>
    <source>
        <strain evidence="1">BV-YZ2020</strain>
    </source>
</reference>
<accession>A0ACB9PI13</accession>
<protein>
    <submittedName>
        <fullName evidence="1">Uncharacterized protein</fullName>
    </submittedName>
</protein>
<keyword evidence="2" id="KW-1185">Reference proteome</keyword>
<evidence type="ECO:0000313" key="1">
    <source>
        <dbReference type="EMBL" id="KAI4348101.1"/>
    </source>
</evidence>
<dbReference type="Proteomes" id="UP000828941">
    <property type="component" value="Chromosome 4"/>
</dbReference>
<organism evidence="1 2">
    <name type="scientific">Bauhinia variegata</name>
    <name type="common">Purple orchid tree</name>
    <name type="synonym">Phanera variegata</name>
    <dbReference type="NCBI Taxonomy" id="167791"/>
    <lineage>
        <taxon>Eukaryota</taxon>
        <taxon>Viridiplantae</taxon>
        <taxon>Streptophyta</taxon>
        <taxon>Embryophyta</taxon>
        <taxon>Tracheophyta</taxon>
        <taxon>Spermatophyta</taxon>
        <taxon>Magnoliopsida</taxon>
        <taxon>eudicotyledons</taxon>
        <taxon>Gunneridae</taxon>
        <taxon>Pentapetalae</taxon>
        <taxon>rosids</taxon>
        <taxon>fabids</taxon>
        <taxon>Fabales</taxon>
        <taxon>Fabaceae</taxon>
        <taxon>Cercidoideae</taxon>
        <taxon>Cercideae</taxon>
        <taxon>Bauhiniinae</taxon>
        <taxon>Bauhinia</taxon>
    </lineage>
</organism>
<gene>
    <name evidence="1" type="ORF">L6164_008862</name>
</gene>
<proteinExistence type="predicted"/>
<comment type="caution">
    <text evidence="1">The sequence shown here is derived from an EMBL/GenBank/DDBJ whole genome shotgun (WGS) entry which is preliminary data.</text>
</comment>